<dbReference type="KEGG" id="osu:NT6N_25380"/>
<protein>
    <submittedName>
        <fullName evidence="2">Uncharacterized protein</fullName>
    </submittedName>
</protein>
<dbReference type="EMBL" id="AP026866">
    <property type="protein sequence ID" value="BDS07498.1"/>
    <property type="molecule type" value="Genomic_DNA"/>
</dbReference>
<dbReference type="InterPro" id="IPR029455">
    <property type="entry name" value="GHL15"/>
</dbReference>
<gene>
    <name evidence="2" type="ORF">NT6N_25380</name>
</gene>
<proteinExistence type="predicted"/>
<keyword evidence="1" id="KW-0732">Signal</keyword>
<dbReference type="Pfam" id="PF14885">
    <property type="entry name" value="GHL15"/>
    <property type="match status" value="1"/>
</dbReference>
<reference evidence="2" key="1">
    <citation type="submission" date="2024-07" db="EMBL/GenBank/DDBJ databases">
        <title>Complete genome sequence of Verrucomicrobiaceae bacterium NT6N.</title>
        <authorList>
            <person name="Huang C."/>
            <person name="Takami H."/>
            <person name="Hamasaki K."/>
        </authorList>
    </citation>
    <scope>NUCLEOTIDE SEQUENCE</scope>
    <source>
        <strain evidence="2">NT6N</strain>
    </source>
</reference>
<organism evidence="2">
    <name type="scientific">Oceaniferula spumae</name>
    <dbReference type="NCBI Taxonomy" id="2979115"/>
    <lineage>
        <taxon>Bacteria</taxon>
        <taxon>Pseudomonadati</taxon>
        <taxon>Verrucomicrobiota</taxon>
        <taxon>Verrucomicrobiia</taxon>
        <taxon>Verrucomicrobiales</taxon>
        <taxon>Verrucomicrobiaceae</taxon>
        <taxon>Oceaniferula</taxon>
    </lineage>
</organism>
<feature type="chain" id="PRO_5043546342" evidence="1">
    <location>
        <begin position="26"/>
        <end position="405"/>
    </location>
</feature>
<name>A0AAT9FNH2_9BACT</name>
<sequence length="405" mass="45047">MKIAKISPSIMLALFVIAGSGQVTAEAVAKESESKKSATAVRKLPAFSWDRIPLYMHIRKAQAYTDKEIAFIAKFPLITFEKANGHSAHGTIEKGTLVAARAVKKVNPDATILYYRNVIVHYGGYGANKALADIPGAFLKDTKSGNTKLVRSKVEAYDLSSPKLREWWVETCSSMTADPAIDGVFLDGNIKALEPGYLKRQVGAEKKKAVTAGYHTMMKDTRKAIGPDKLMVANILRARFKNAGLEYLDYFDGSYLEGFQHAVGKTSYEDYIAKGIDAMQQASRQGKIIAFTNGLAETENTSKMGIDEIHGSVESEEKARQALIYPLAIFLISAGEHSYFRAHEGYAADKKNHWMRWFPEYDKPLGPPLGPAKKDGYVYTRQFKHCSVTLDVKKRTADIKWQEKK</sequence>
<evidence type="ECO:0000313" key="2">
    <source>
        <dbReference type="EMBL" id="BDS07498.1"/>
    </source>
</evidence>
<feature type="signal peptide" evidence="1">
    <location>
        <begin position="1"/>
        <end position="25"/>
    </location>
</feature>
<accession>A0AAT9FNH2</accession>
<evidence type="ECO:0000256" key="1">
    <source>
        <dbReference type="SAM" id="SignalP"/>
    </source>
</evidence>
<dbReference type="AlphaFoldDB" id="A0AAT9FNH2"/>